<dbReference type="PANTHER" id="PTHR14097:SF7">
    <property type="entry name" value="OXIDOREDUCTASE HTATIP2"/>
    <property type="match status" value="1"/>
</dbReference>
<dbReference type="InterPro" id="IPR036291">
    <property type="entry name" value="NAD(P)-bd_dom_sf"/>
</dbReference>
<dbReference type="Proteomes" id="UP001226867">
    <property type="component" value="Unassembled WGS sequence"/>
</dbReference>
<protein>
    <submittedName>
        <fullName evidence="1">Uncharacterized protein YbjT (DUF2867 family)</fullName>
    </submittedName>
</protein>
<evidence type="ECO:0000313" key="2">
    <source>
        <dbReference type="Proteomes" id="UP001226867"/>
    </source>
</evidence>
<accession>A0ABT9S9L8</accession>
<dbReference type="PANTHER" id="PTHR14097">
    <property type="entry name" value="OXIDOREDUCTASE HTATIP2"/>
    <property type="match status" value="1"/>
</dbReference>
<dbReference type="SUPFAM" id="SSF51735">
    <property type="entry name" value="NAD(P)-binding Rossmann-fold domains"/>
    <property type="match status" value="1"/>
</dbReference>
<reference evidence="1 2" key="1">
    <citation type="submission" date="2023-07" db="EMBL/GenBank/DDBJ databases">
        <title>Sorghum-associated microbial communities from plants grown in Nebraska, USA.</title>
        <authorList>
            <person name="Schachtman D."/>
        </authorList>
    </citation>
    <scope>NUCLEOTIDE SEQUENCE [LARGE SCALE GENOMIC DNA]</scope>
    <source>
        <strain evidence="1 2">DS1607</strain>
    </source>
</reference>
<proteinExistence type="predicted"/>
<dbReference type="Gene3D" id="3.40.50.720">
    <property type="entry name" value="NAD(P)-binding Rossmann-like Domain"/>
    <property type="match status" value="1"/>
</dbReference>
<organism evidence="1 2">
    <name type="scientific">Variovorax ginsengisoli</name>
    <dbReference type="NCBI Taxonomy" id="363844"/>
    <lineage>
        <taxon>Bacteria</taxon>
        <taxon>Pseudomonadati</taxon>
        <taxon>Pseudomonadota</taxon>
        <taxon>Betaproteobacteria</taxon>
        <taxon>Burkholderiales</taxon>
        <taxon>Comamonadaceae</taxon>
        <taxon>Variovorax</taxon>
    </lineage>
</organism>
<keyword evidence="2" id="KW-1185">Reference proteome</keyword>
<gene>
    <name evidence="1" type="ORF">J2W36_003322</name>
</gene>
<dbReference type="EMBL" id="JAUSRO010000010">
    <property type="protein sequence ID" value="MDP9901056.1"/>
    <property type="molecule type" value="Genomic_DNA"/>
</dbReference>
<evidence type="ECO:0000313" key="1">
    <source>
        <dbReference type="EMBL" id="MDP9901056.1"/>
    </source>
</evidence>
<sequence length="213" mass="23161">MQEPVTLLLVGASGLVGRHVLALALADARVHRVVAPSRKRLPDHSRMSSPMVDFERLPEQAPWWRADAVICTLGTTLRTAGSPAAFRRVDHDYPLAVARLARGHGTPTCVLNSAIGADADSRFLYNRVKGEIERDLTAEGFESLTFVRPGLIGGHRDEFRLTERALGVALGIVGPLLPARWRINPAHLIARELLEAAIHPTAGVHVVKSAQMT</sequence>
<comment type="caution">
    <text evidence="1">The sequence shown here is derived from an EMBL/GenBank/DDBJ whole genome shotgun (WGS) entry which is preliminary data.</text>
</comment>
<dbReference type="RefSeq" id="WP_307690845.1">
    <property type="nucleotide sequence ID" value="NZ_JAUSRO010000010.1"/>
</dbReference>
<name>A0ABT9S9L8_9BURK</name>